<dbReference type="GeneID" id="109621814"/>
<reference evidence="5" key="2">
    <citation type="submission" date="2025-05" db="UniProtKB">
        <authorList>
            <consortium name="EnsemblMetazoa"/>
        </authorList>
    </citation>
    <scope>IDENTIFICATION</scope>
    <source>
        <strain evidence="5">Foshan</strain>
    </source>
</reference>
<keyword evidence="1" id="KW-0732">Signal</keyword>
<dbReference type="SUPFAM" id="SSF57184">
    <property type="entry name" value="Growth factor receptor domain"/>
    <property type="match status" value="4"/>
</dbReference>
<dbReference type="EnsemblMetazoa" id="AALFPA23_023269.R34611">
    <property type="protein sequence ID" value="AALFPA23_023269.P34611"/>
    <property type="gene ID" value="AALFPA23_023269"/>
</dbReference>
<sequence length="1959" mass="215539">MIKIREVIRQSDPTTIGGRGRRCWDNGSCSSHRHSHSHQHRRGTSFLTTPLQSLIIVFCLIVPLINRCGANHEDHVCFRYDSYTELEIVPRNQTVQVLTREWCMEIPFRCTTYRPEIKEVYVKQNVTKTRKIEHCCEGYEQISSAEDANPSPEGTVTLLCRPICRGGCGRGHCESPNRCSCEAGYSGKHCTQRCRNGTWGENCKYRCHCQNYSLCDGRTGHCRCTDGWIGNHCETPCPNGYYGTLCKNQCKCNTSRCDRESGRCLAEDDIVMFENITRVMETDYSGESTERISLDQWVKVDSSTSTTTTQTTTEVESVNSSYAQSYQEYLPPNVNITFIPIENVTSTTEDPKNETVYDVEASTTKVEITFVAASTTDNPVPKKEPDLIFIETETKTELVEFVENNEDPSNIPESEEEVNHTQAVVTISCLLLALALLLSVVAYMKKTNRRAMIKHQEILQQRQMSINSDRGPDSPRVLEPLPDIPKVTYTKVKGKDQRNGNTQLEHYDVPVNNSSVHKSSPYNYNFTLSKPPPGHQPAARKYSLEHIYDEIQYPPMADLNGSAGNAAATTIIGGNNNGEHFSKSILADDKMIPVKVIDEIKGKHAIINPVNMFKVFASFLVALCCLKSGLGQDGVKTWQKGGGGGVKGGHMVAFNNSTAVVEDHPVGTMGMANLHRGNESQSALDRFMNKTKNVIPKGVCFDEVPTITLVRPQNGQIPAGNGSDPSLSRVQVCCKGYERNVHNFRKCDPVCVEPCYNGLCVGPDTCACYPDFVNNHQGKCVPTCPIGCDNGECNLEMNVCVCRDGFELDETHKFCVPSCRGGCGAGRCVSLDKCECDQGYAVDESGKCVPKCGPDCGNGVCVAPGVCQCKPGYEKTETGCEPICSDGCFNGLCTGPETCTCKPGYKMGPSGNKCDATCDQPCLNGVCTGPNTCSCHRGYVLDETNSFKCLPHCPNGCPNGVCSGPNMCLCNAGFIKDRSLKGSQACVKRKKRRSGTMLYLKIIAVGLCVVLVKDAVEAAEPCSNTTVKIEYVRRNGKNVMVARNKCCKGYVRNKNKCNPVCTTPCENSKCTEPNFCTCNEGFERLSNFRCIPHCEGCDNGFCIKPGYCQCNTGFYHAENGSCLAECNNCGGGAGYCLEPNVCLCREGYELRTAGEERTCEPVCDEGCLNGSCTGPNQCSCDEGYVKDELGRCVMEITTTTAAPCEQGYEEINGTCIPICDKECVDGECAAPNQCECFEGYSNENSTDYHQCLPVCTNGCQNGDCIAPGKCICHKGYGKIADECIPLCEKCSLGHCVRPEECVCDRGYDLIDGDCVPICEEECKNAKCTGPNSCTCLPGYNYTDINSLFECLPVCEDDCENGACVAPNTCECNPGYTKYDDICFEPLVLCQMKCMYGHCDKDLRCHCDRGYIMNKNGECEKTCPDGCINGECLGGSCLCNNDYRLSLGNASYCEPICEDDYEYESGCVNGRCVQPNVCQCDDGYDFVDGSRTKCQSIEEMRAEKERQLCAKRCSNGVCEQGFCQCSMGYVNPEGDNHRCVAFCEPPCRNGTCVLPSRCECDQGFEFYNGSSHICLRVEEVQRFKIQLAQSRCEASCRNGNCEEGKCFCNVGFRHAANDEFNCQPYCEKPCLNGVCAGDNRCRCFEGYENTNNPSQCDPICEPGCWNGQCVGPNECSCNVGFLPEEGSLHRCESELTKLEAVVKERQKLCKSKCSNGMCVEGICKCAEGFYNVDKTKMTCEPWCTEGCPNGHCTAPGECTCEDGFEFTKDHGCKAICMQDCVNGYCSEPGRCDCFPGFKRTADVNTCEPDCGEDGCLHGHCAAPGVCECFAGYQQSEEDDTRCQLIPEIIYKVDSHSHSMIYNVAYVKYLVPLVVVAVLITAALITMIVLRNKRKDYHVGKLGNVRRSSGRVPPHPTPYDYNDYNLVVLFPTETKENCVYFMPQAPLEGGGEKDEEDKFSV</sequence>
<dbReference type="SMART" id="SM00181">
    <property type="entry name" value="EGF"/>
    <property type="match status" value="30"/>
</dbReference>
<keyword evidence="3" id="KW-0472">Membrane</keyword>
<dbReference type="InterPro" id="IPR000742">
    <property type="entry name" value="EGF"/>
</dbReference>
<accession>A0ABM2A0B6</accession>
<proteinExistence type="predicted"/>
<keyword evidence="3" id="KW-1133">Transmembrane helix</keyword>
<feature type="domain" description="EMI" evidence="4">
    <location>
        <begin position="73"/>
        <end position="150"/>
    </location>
</feature>
<evidence type="ECO:0000256" key="3">
    <source>
        <dbReference type="SAM" id="Phobius"/>
    </source>
</evidence>
<dbReference type="PROSITE" id="PS51041">
    <property type="entry name" value="EMI"/>
    <property type="match status" value="1"/>
</dbReference>
<dbReference type="RefSeq" id="XP_062703563.1">
    <property type="nucleotide sequence ID" value="XM_062847579.1"/>
</dbReference>
<evidence type="ECO:0000313" key="5">
    <source>
        <dbReference type="EnsemblMetazoa" id="AALFPA23_023269.P34611"/>
    </source>
</evidence>
<name>A0ABM2A0B6_AEDAL</name>
<dbReference type="Gene3D" id="2.10.25.10">
    <property type="entry name" value="Laminin"/>
    <property type="match status" value="20"/>
</dbReference>
<keyword evidence="2" id="KW-1015">Disulfide bond</keyword>
<dbReference type="PANTHER" id="PTHR24047">
    <property type="entry name" value="FI01909P-RELATED"/>
    <property type="match status" value="1"/>
</dbReference>
<dbReference type="InterPro" id="IPR006212">
    <property type="entry name" value="Furin_repeat"/>
</dbReference>
<organism evidence="5 6">
    <name type="scientific">Aedes albopictus</name>
    <name type="common">Asian tiger mosquito</name>
    <name type="synonym">Stegomyia albopicta</name>
    <dbReference type="NCBI Taxonomy" id="7160"/>
    <lineage>
        <taxon>Eukaryota</taxon>
        <taxon>Metazoa</taxon>
        <taxon>Ecdysozoa</taxon>
        <taxon>Arthropoda</taxon>
        <taxon>Hexapoda</taxon>
        <taxon>Insecta</taxon>
        <taxon>Pterygota</taxon>
        <taxon>Neoptera</taxon>
        <taxon>Endopterygota</taxon>
        <taxon>Diptera</taxon>
        <taxon>Nematocera</taxon>
        <taxon>Culicoidea</taxon>
        <taxon>Culicidae</taxon>
        <taxon>Culicinae</taxon>
        <taxon>Aedini</taxon>
        <taxon>Aedes</taxon>
        <taxon>Stegomyia</taxon>
    </lineage>
</organism>
<evidence type="ECO:0000256" key="1">
    <source>
        <dbReference type="ARBA" id="ARBA00022729"/>
    </source>
</evidence>
<keyword evidence="6" id="KW-1185">Reference proteome</keyword>
<dbReference type="Gene3D" id="2.170.300.10">
    <property type="entry name" value="Tie2 ligand-binding domain superfamily"/>
    <property type="match status" value="1"/>
</dbReference>
<protein>
    <recommendedName>
        <fullName evidence="4">EMI domain-containing protein</fullName>
    </recommendedName>
</protein>
<reference evidence="6" key="1">
    <citation type="journal article" date="2015" name="Proc. Natl. Acad. Sci. U.S.A.">
        <title>Genome sequence of the Asian Tiger mosquito, Aedes albopictus, reveals insights into its biology, genetics, and evolution.</title>
        <authorList>
            <person name="Chen X.G."/>
            <person name="Jiang X."/>
            <person name="Gu J."/>
            <person name="Xu M."/>
            <person name="Wu Y."/>
            <person name="Deng Y."/>
            <person name="Zhang C."/>
            <person name="Bonizzoni M."/>
            <person name="Dermauw W."/>
            <person name="Vontas J."/>
            <person name="Armbruster P."/>
            <person name="Huang X."/>
            <person name="Yang Y."/>
            <person name="Zhang H."/>
            <person name="He W."/>
            <person name="Peng H."/>
            <person name="Liu Y."/>
            <person name="Wu K."/>
            <person name="Chen J."/>
            <person name="Lirakis M."/>
            <person name="Topalis P."/>
            <person name="Van Leeuwen T."/>
            <person name="Hall A.B."/>
            <person name="Jiang X."/>
            <person name="Thorpe C."/>
            <person name="Mueller R.L."/>
            <person name="Sun C."/>
            <person name="Waterhouse R.M."/>
            <person name="Yan G."/>
            <person name="Tu Z.J."/>
            <person name="Fang X."/>
            <person name="James A.A."/>
        </authorList>
    </citation>
    <scope>NUCLEOTIDE SEQUENCE [LARGE SCALE GENOMIC DNA]</scope>
    <source>
        <strain evidence="6">Foshan</strain>
    </source>
</reference>
<dbReference type="Proteomes" id="UP000069940">
    <property type="component" value="Unassembled WGS sequence"/>
</dbReference>
<evidence type="ECO:0000256" key="2">
    <source>
        <dbReference type="ARBA" id="ARBA00023157"/>
    </source>
</evidence>
<feature type="transmembrane region" description="Helical" evidence="3">
    <location>
        <begin position="43"/>
        <end position="65"/>
    </location>
</feature>
<evidence type="ECO:0000313" key="6">
    <source>
        <dbReference type="Proteomes" id="UP000069940"/>
    </source>
</evidence>
<dbReference type="SMART" id="SM00261">
    <property type="entry name" value="FU"/>
    <property type="match status" value="4"/>
</dbReference>
<evidence type="ECO:0000259" key="4">
    <source>
        <dbReference type="PROSITE" id="PS51041"/>
    </source>
</evidence>
<dbReference type="InterPro" id="IPR011489">
    <property type="entry name" value="EMI_domain"/>
</dbReference>
<keyword evidence="3" id="KW-0812">Transmembrane</keyword>
<dbReference type="InterPro" id="IPR009030">
    <property type="entry name" value="Growth_fac_rcpt_cys_sf"/>
</dbReference>
<dbReference type="PROSITE" id="PS00022">
    <property type="entry name" value="EGF_1"/>
    <property type="match status" value="1"/>
</dbReference>
<feature type="transmembrane region" description="Helical" evidence="3">
    <location>
        <begin position="1867"/>
        <end position="1888"/>
    </location>
</feature>
<dbReference type="InterPro" id="IPR053255">
    <property type="entry name" value="EGF-like_domain"/>
</dbReference>
<dbReference type="PANTHER" id="PTHR24047:SF32">
    <property type="entry name" value="FI01909P-RELATED"/>
    <property type="match status" value="1"/>
</dbReference>